<accession>A0A931A605</accession>
<comment type="caution">
    <text evidence="1">The sequence shown here is derived from an EMBL/GenBank/DDBJ whole genome shotgun (WGS) entry which is preliminary data.</text>
</comment>
<dbReference type="AlphaFoldDB" id="A0A931A605"/>
<dbReference type="Proteomes" id="UP000605361">
    <property type="component" value="Unassembled WGS sequence"/>
</dbReference>
<keyword evidence="2" id="KW-1185">Reference proteome</keyword>
<dbReference type="EMBL" id="JADOGI010000017">
    <property type="protein sequence ID" value="MBF8185758.1"/>
    <property type="molecule type" value="Genomic_DNA"/>
</dbReference>
<evidence type="ECO:0008006" key="3">
    <source>
        <dbReference type="Google" id="ProtNLM"/>
    </source>
</evidence>
<evidence type="ECO:0000313" key="2">
    <source>
        <dbReference type="Proteomes" id="UP000605361"/>
    </source>
</evidence>
<dbReference type="InterPro" id="IPR028082">
    <property type="entry name" value="Peripla_BP_I"/>
</dbReference>
<name>A0A931A605_9ACTN</name>
<dbReference type="RefSeq" id="WP_195894731.1">
    <property type="nucleotide sequence ID" value="NZ_JADOGI010000017.1"/>
</dbReference>
<sequence>MKHQLEQVLADLTYRDRFTRNRLRFRRGQGALMVQVEGDTELMLEWLRGVIRRYRGLVPVNNPSAVQDGLEPQLQVVEQLQTIAEGCGYGGRVARGLPIVFPRFATARTALYDWRPVAEHSHAQRISDLRGRIERAIAEERRHTLHKLRPRLKPLLDDPAVTQQLSGLPSLALKLINAFRMPERRTFRWYRTRRFRGQRTDESVCEVLYEWRRKPDHQKQLLLVEALLADIDAHYGLFRRLNHARHPMILLPEVDTIPARRIIRDRILEACDGESHDLRLHPLVISTAGPGAAAPARGAQAAVAPGDLAKEILHRYDAREAVANRRLRDHDDPLPSRLIQVRLDQAESPETTKPMDGRRRRIPGPLTAVITAAAVVVAGVVVERSLRGPEPCGTNLEIHEGDCVGVSDGAGVFMPAVPGMSEVFARIAEQNRAVAARRHATVALLIPLESGDPAVRRQILSEVQGAYLAQAQANGPDAARPSIRLVIANPGRDYRHWRFTVGRLVEQEPNLRVIAGFNLSLTTTKQALTYVTNTLRIPAVASVVTADDFANEEGAARLEFPGLARVVSTSKDQARALLNFDPTLAGKETALVADNRPGDNYNQSLRETFSAARQGRNPAAGVQDMLFESPGVESPGVTPNEFEDFAANICRSRAKVVYFAGRAFHLELFVKKLATTYCREKASYDVITGSDATTLDQRLDDAERALLRGDPRSGKPSVTIRYASPAHPDAWTTEVEKVKAGQPSLYLRESEDAMEALRLLIAEQAGTMGAVDLADGRTIVTHDVVLTASRALARAVHSSEQEVPTADRIRKDLGKLNSDLRVRGASGWICLTNAGNPYNKALFVVRLAPGAGELALEGAAWPTGRVPKNESDCVVPATP</sequence>
<proteinExistence type="predicted"/>
<protein>
    <recommendedName>
        <fullName evidence="3">ABC-type branched-subunit amino acid transport system substrate-binding protein</fullName>
    </recommendedName>
</protein>
<reference evidence="1" key="1">
    <citation type="submission" date="2020-11" db="EMBL/GenBank/DDBJ databases">
        <title>Whole-genome analyses of Nonomuraea sp. K274.</title>
        <authorList>
            <person name="Veyisoglu A."/>
        </authorList>
    </citation>
    <scope>NUCLEOTIDE SEQUENCE</scope>
    <source>
        <strain evidence="1">K274</strain>
    </source>
</reference>
<dbReference type="SUPFAM" id="SSF53822">
    <property type="entry name" value="Periplasmic binding protein-like I"/>
    <property type="match status" value="1"/>
</dbReference>
<evidence type="ECO:0000313" key="1">
    <source>
        <dbReference type="EMBL" id="MBF8185758.1"/>
    </source>
</evidence>
<gene>
    <name evidence="1" type="ORF">ITP53_08390</name>
</gene>
<organism evidence="1 2">
    <name type="scientific">Nonomuraea cypriaca</name>
    <dbReference type="NCBI Taxonomy" id="1187855"/>
    <lineage>
        <taxon>Bacteria</taxon>
        <taxon>Bacillati</taxon>
        <taxon>Actinomycetota</taxon>
        <taxon>Actinomycetes</taxon>
        <taxon>Streptosporangiales</taxon>
        <taxon>Streptosporangiaceae</taxon>
        <taxon>Nonomuraea</taxon>
    </lineage>
</organism>